<gene>
    <name evidence="1" type="ORF">K470DRAFT_158777</name>
</gene>
<proteinExistence type="predicted"/>
<evidence type="ECO:0000313" key="1">
    <source>
        <dbReference type="EMBL" id="KAF2857767.1"/>
    </source>
</evidence>
<dbReference type="EMBL" id="MU006028">
    <property type="protein sequence ID" value="KAF2857767.1"/>
    <property type="molecule type" value="Genomic_DNA"/>
</dbReference>
<protein>
    <recommendedName>
        <fullName evidence="3">Reverse transcriptase domain-containing protein</fullName>
    </recommendedName>
</protein>
<evidence type="ECO:0000313" key="2">
    <source>
        <dbReference type="Proteomes" id="UP000799421"/>
    </source>
</evidence>
<reference evidence="1" key="1">
    <citation type="journal article" date="2020" name="Stud. Mycol.">
        <title>101 Dothideomycetes genomes: a test case for predicting lifestyles and emergence of pathogens.</title>
        <authorList>
            <person name="Haridas S."/>
            <person name="Albert R."/>
            <person name="Binder M."/>
            <person name="Bloem J."/>
            <person name="Labutti K."/>
            <person name="Salamov A."/>
            <person name="Andreopoulos B."/>
            <person name="Baker S."/>
            <person name="Barry K."/>
            <person name="Bills G."/>
            <person name="Bluhm B."/>
            <person name="Cannon C."/>
            <person name="Castanera R."/>
            <person name="Culley D."/>
            <person name="Daum C."/>
            <person name="Ezra D."/>
            <person name="Gonzalez J."/>
            <person name="Henrissat B."/>
            <person name="Kuo A."/>
            <person name="Liang C."/>
            <person name="Lipzen A."/>
            <person name="Lutzoni F."/>
            <person name="Magnuson J."/>
            <person name="Mondo S."/>
            <person name="Nolan M."/>
            <person name="Ohm R."/>
            <person name="Pangilinan J."/>
            <person name="Park H.-J."/>
            <person name="Ramirez L."/>
            <person name="Alfaro M."/>
            <person name="Sun H."/>
            <person name="Tritt A."/>
            <person name="Yoshinaga Y."/>
            <person name="Zwiers L.-H."/>
            <person name="Turgeon B."/>
            <person name="Goodwin S."/>
            <person name="Spatafora J."/>
            <person name="Crous P."/>
            <person name="Grigoriev I."/>
        </authorList>
    </citation>
    <scope>NUCLEOTIDE SEQUENCE</scope>
    <source>
        <strain evidence="1">CBS 480.64</strain>
    </source>
</reference>
<keyword evidence="2" id="KW-1185">Reference proteome</keyword>
<dbReference type="OrthoDB" id="415822at2759"/>
<sequence>MQHQKTLVLNLSMTMSVFAYLDDILIFTSGSLQDHRDGLSGLGASHTIQRMDQAGLRLNLAKRNSMLVIESGWIPPRLSPLKPRIHLKQSSRSAPFSASPTTTGNLFATIQSQHSTLRPSRRKMQSSNGQYTVRRPEIFLLLR</sequence>
<accession>A0A6A7BS78</accession>
<dbReference type="AlphaFoldDB" id="A0A6A7BS78"/>
<name>A0A6A7BS78_9PEZI</name>
<dbReference type="Proteomes" id="UP000799421">
    <property type="component" value="Unassembled WGS sequence"/>
</dbReference>
<organism evidence="1 2">
    <name type="scientific">Piedraia hortae CBS 480.64</name>
    <dbReference type="NCBI Taxonomy" id="1314780"/>
    <lineage>
        <taxon>Eukaryota</taxon>
        <taxon>Fungi</taxon>
        <taxon>Dikarya</taxon>
        <taxon>Ascomycota</taxon>
        <taxon>Pezizomycotina</taxon>
        <taxon>Dothideomycetes</taxon>
        <taxon>Dothideomycetidae</taxon>
        <taxon>Capnodiales</taxon>
        <taxon>Piedraiaceae</taxon>
        <taxon>Piedraia</taxon>
    </lineage>
</organism>
<evidence type="ECO:0008006" key="3">
    <source>
        <dbReference type="Google" id="ProtNLM"/>
    </source>
</evidence>